<dbReference type="AlphaFoldDB" id="A0A9D2TAA4"/>
<dbReference type="PANTHER" id="PTHR39966:SF1">
    <property type="entry name" value="HEMERYTHRIN-LIKE DOMAIN-CONTAINING PROTEIN"/>
    <property type="match status" value="1"/>
</dbReference>
<protein>
    <submittedName>
        <fullName evidence="2">Hemerythrin domain-containing protein</fullName>
    </submittedName>
</protein>
<gene>
    <name evidence="2" type="ORF">H9753_02915</name>
</gene>
<dbReference type="GO" id="GO:0005886">
    <property type="term" value="C:plasma membrane"/>
    <property type="evidence" value="ECO:0007669"/>
    <property type="project" value="TreeGrafter"/>
</dbReference>
<feature type="domain" description="Hemerythrin-like" evidence="1">
    <location>
        <begin position="4"/>
        <end position="142"/>
    </location>
</feature>
<reference evidence="2" key="1">
    <citation type="journal article" date="2021" name="PeerJ">
        <title>Extensive microbial diversity within the chicken gut microbiome revealed by metagenomics and culture.</title>
        <authorList>
            <person name="Gilroy R."/>
            <person name="Ravi A."/>
            <person name="Getino M."/>
            <person name="Pursley I."/>
            <person name="Horton D.L."/>
            <person name="Alikhan N.F."/>
            <person name="Baker D."/>
            <person name="Gharbi K."/>
            <person name="Hall N."/>
            <person name="Watson M."/>
            <person name="Adriaenssens E.M."/>
            <person name="Foster-Nyarko E."/>
            <person name="Jarju S."/>
            <person name="Secka A."/>
            <person name="Antonio M."/>
            <person name="Oren A."/>
            <person name="Chaudhuri R.R."/>
            <person name="La Ragione R."/>
            <person name="Hildebrand F."/>
            <person name="Pallen M.J."/>
        </authorList>
    </citation>
    <scope>NUCLEOTIDE SEQUENCE</scope>
    <source>
        <strain evidence="2">ChiBcec2-3848</strain>
    </source>
</reference>
<reference evidence="2" key="2">
    <citation type="submission" date="2021-04" db="EMBL/GenBank/DDBJ databases">
        <authorList>
            <person name="Gilroy R."/>
        </authorList>
    </citation>
    <scope>NUCLEOTIDE SEQUENCE</scope>
    <source>
        <strain evidence="2">ChiBcec2-3848</strain>
    </source>
</reference>
<dbReference type="Proteomes" id="UP000823886">
    <property type="component" value="Unassembled WGS sequence"/>
</dbReference>
<dbReference type="PANTHER" id="PTHR39966">
    <property type="entry name" value="BLL2471 PROTEIN-RELATED"/>
    <property type="match status" value="1"/>
</dbReference>
<dbReference type="InterPro" id="IPR012312">
    <property type="entry name" value="Hemerythrin-like"/>
</dbReference>
<organism evidence="2 3">
    <name type="scientific">Candidatus Blautia merdavium</name>
    <dbReference type="NCBI Taxonomy" id="2838494"/>
    <lineage>
        <taxon>Bacteria</taxon>
        <taxon>Bacillati</taxon>
        <taxon>Bacillota</taxon>
        <taxon>Clostridia</taxon>
        <taxon>Lachnospirales</taxon>
        <taxon>Lachnospiraceae</taxon>
        <taxon>Blautia</taxon>
    </lineage>
</organism>
<name>A0A9D2TAA4_9FIRM</name>
<dbReference type="Pfam" id="PF01814">
    <property type="entry name" value="Hemerythrin"/>
    <property type="match status" value="1"/>
</dbReference>
<accession>A0A9D2TAA4</accession>
<dbReference type="EMBL" id="DWVZ01000036">
    <property type="protein sequence ID" value="HJC62559.1"/>
    <property type="molecule type" value="Genomic_DNA"/>
</dbReference>
<evidence type="ECO:0000313" key="3">
    <source>
        <dbReference type="Proteomes" id="UP000823886"/>
    </source>
</evidence>
<dbReference type="Gene3D" id="1.20.120.520">
    <property type="entry name" value="nmb1532 protein domain like"/>
    <property type="match status" value="1"/>
</dbReference>
<evidence type="ECO:0000313" key="2">
    <source>
        <dbReference type="EMBL" id="HJC62559.1"/>
    </source>
</evidence>
<sequence length="165" mass="19510">MSDIIQTFMEEHKKISESMEDLKKKCLIFLEQDQIDLEEFREAVSFIRSFVDKQHHQREEKLLFQAMMEELGEVAVNLVQHGMMVEHDLARLYAGALDAALKDWEESPDGENKLQILANAMGYYYLMVRHIDRENQVIYPYARRSLSQETLQRLNKELENDTEIL</sequence>
<evidence type="ECO:0000259" key="1">
    <source>
        <dbReference type="Pfam" id="PF01814"/>
    </source>
</evidence>
<comment type="caution">
    <text evidence="2">The sequence shown here is derived from an EMBL/GenBank/DDBJ whole genome shotgun (WGS) entry which is preliminary data.</text>
</comment>
<proteinExistence type="predicted"/>